<proteinExistence type="predicted"/>
<evidence type="ECO:0000256" key="1">
    <source>
        <dbReference type="SAM" id="SignalP"/>
    </source>
</evidence>
<comment type="caution">
    <text evidence="2">The sequence shown here is derived from an EMBL/GenBank/DDBJ whole genome shotgun (WGS) entry which is preliminary data.</text>
</comment>
<evidence type="ECO:0008006" key="4">
    <source>
        <dbReference type="Google" id="ProtNLM"/>
    </source>
</evidence>
<evidence type="ECO:0000313" key="3">
    <source>
        <dbReference type="Proteomes" id="UP000596977"/>
    </source>
</evidence>
<protein>
    <recommendedName>
        <fullName evidence="4">DUF2330 domain-containing protein</fullName>
    </recommendedName>
</protein>
<dbReference type="Proteomes" id="UP000596977">
    <property type="component" value="Unassembled WGS sequence"/>
</dbReference>
<name>A0A916R994_9HYPH</name>
<dbReference type="AlphaFoldDB" id="A0A916R994"/>
<organism evidence="2 3">
    <name type="scientific">Pelagibacterium lentulum</name>
    <dbReference type="NCBI Taxonomy" id="2029865"/>
    <lineage>
        <taxon>Bacteria</taxon>
        <taxon>Pseudomonadati</taxon>
        <taxon>Pseudomonadota</taxon>
        <taxon>Alphaproteobacteria</taxon>
        <taxon>Hyphomicrobiales</taxon>
        <taxon>Devosiaceae</taxon>
        <taxon>Pelagibacterium</taxon>
    </lineage>
</organism>
<gene>
    <name evidence="2" type="ORF">GCM10011499_10380</name>
</gene>
<feature type="chain" id="PRO_5037688394" description="DUF2330 domain-containing protein" evidence="1">
    <location>
        <begin position="21"/>
        <end position="327"/>
    </location>
</feature>
<accession>A0A916R994</accession>
<feature type="signal peptide" evidence="1">
    <location>
        <begin position="1"/>
        <end position="20"/>
    </location>
</feature>
<dbReference type="EMBL" id="BMKB01000002">
    <property type="protein sequence ID" value="GGA42761.1"/>
    <property type="molecule type" value="Genomic_DNA"/>
</dbReference>
<dbReference type="RefSeq" id="WP_127072608.1">
    <property type="nucleotide sequence ID" value="NZ_BMKB01000002.1"/>
</dbReference>
<reference evidence="2 3" key="1">
    <citation type="journal article" date="2014" name="Int. J. Syst. Evol. Microbiol.">
        <title>Complete genome sequence of Corynebacterium casei LMG S-19264T (=DSM 44701T), isolated from a smear-ripened cheese.</title>
        <authorList>
            <consortium name="US DOE Joint Genome Institute (JGI-PGF)"/>
            <person name="Walter F."/>
            <person name="Albersmeier A."/>
            <person name="Kalinowski J."/>
            <person name="Ruckert C."/>
        </authorList>
    </citation>
    <scope>NUCLEOTIDE SEQUENCE [LARGE SCALE GENOMIC DNA]</scope>
    <source>
        <strain evidence="2 3">CGMCC 1.15896</strain>
    </source>
</reference>
<evidence type="ECO:0000313" key="2">
    <source>
        <dbReference type="EMBL" id="GGA42761.1"/>
    </source>
</evidence>
<sequence length="327" mass="35735">MAIKSRFALPLLAVLVATPAAPTEHLDCSAELAAIASGLAVIQFVEELGAPKLDPATLPAPYFEEGYCRVGYLEIPTDITGTMHHFIRIDGLKWSAEWSNTPPAPQLRALTIEIDGFRPLLRSDVLSPAENYINALLMDLDKINGRIAYHIDPEEGLFHLDALEFDLRHEHVGLSASLSEVDPLLLAAEGPSPELALNVRVHEFEFRARTRSLVQSIGYVWMPLIYPEFGATPQQAVEEFKNTLIAGIAALPNGLMSSNSRTDFAEFFAALPDPEGELFISFSSSAGFSSMDILPMLAGETLEPLSIMELLEQKDAQFSASWTPGAQ</sequence>
<keyword evidence="1" id="KW-0732">Signal</keyword>
<keyword evidence="3" id="KW-1185">Reference proteome</keyword>